<feature type="signal peptide" evidence="2">
    <location>
        <begin position="1"/>
        <end position="16"/>
    </location>
</feature>
<evidence type="ECO:0000313" key="5">
    <source>
        <dbReference type="Proteomes" id="UP000579153"/>
    </source>
</evidence>
<keyword evidence="5" id="KW-1185">Reference proteome</keyword>
<keyword evidence="2" id="KW-0732">Signal</keyword>
<dbReference type="InterPro" id="IPR036423">
    <property type="entry name" value="SOD-like_Cu/Zn_dom_sf"/>
</dbReference>
<comment type="caution">
    <text evidence="4">The sequence shown here is derived from an EMBL/GenBank/DDBJ whole genome shotgun (WGS) entry which is preliminary data.</text>
</comment>
<dbReference type="SUPFAM" id="SSF49329">
    <property type="entry name" value="Cu,Zn superoxide dismutase-like"/>
    <property type="match status" value="1"/>
</dbReference>
<feature type="domain" description="Superoxide dismutase copper/zinc binding" evidence="3">
    <location>
        <begin position="69"/>
        <end position="183"/>
    </location>
</feature>
<dbReference type="InterPro" id="IPR001424">
    <property type="entry name" value="SOD_Cu_Zn_dom"/>
</dbReference>
<dbReference type="PROSITE" id="PS51257">
    <property type="entry name" value="PROKAR_LIPOPROTEIN"/>
    <property type="match status" value="1"/>
</dbReference>
<feature type="chain" id="PRO_5038954277" evidence="2">
    <location>
        <begin position="17"/>
        <end position="190"/>
    </location>
</feature>
<dbReference type="Pfam" id="PF00080">
    <property type="entry name" value="Sod_Cu"/>
    <property type="match status" value="1"/>
</dbReference>
<dbReference type="EC" id="1.15.1.1" evidence="4"/>
<reference evidence="4 5" key="1">
    <citation type="submission" date="2020-08" db="EMBL/GenBank/DDBJ databases">
        <title>Sequencing the genomes of 1000 actinobacteria strains.</title>
        <authorList>
            <person name="Klenk H.-P."/>
        </authorList>
    </citation>
    <scope>NUCLEOTIDE SEQUENCE [LARGE SCALE GENOMIC DNA]</scope>
    <source>
        <strain evidence="4 5">DSM 45507</strain>
    </source>
</reference>
<organism evidence="4 5">
    <name type="scientific">Nonomuraea jabiensis</name>
    <dbReference type="NCBI Taxonomy" id="882448"/>
    <lineage>
        <taxon>Bacteria</taxon>
        <taxon>Bacillati</taxon>
        <taxon>Actinomycetota</taxon>
        <taxon>Actinomycetes</taxon>
        <taxon>Streptosporangiales</taxon>
        <taxon>Streptosporangiaceae</taxon>
        <taxon>Nonomuraea</taxon>
    </lineage>
</organism>
<sequence length="190" mass="19660">MRVPALLFIMLTASCAGPPAPLQQAMGPSEGPSEGATSAAIRLSGEGEFTASDTAAIVYDRKLVPKGAQGSAHVESAAGQTRTSLVVEGLLPNRRYGAHLHVKPCGKKPDEAGPHYQHKAGEISPASEVWLDFTTNAEGAGRSSARNDWVLDPAKLPGSLVIHAKATKTSGPEVGTAGDRVACLTLKKVS</sequence>
<dbReference type="RefSeq" id="WP_185067794.1">
    <property type="nucleotide sequence ID" value="NZ_JACHMB010000001.1"/>
</dbReference>
<accession>A0A7W9L7V8</accession>
<dbReference type="EMBL" id="JACHMB010000001">
    <property type="protein sequence ID" value="MBB5773892.1"/>
    <property type="molecule type" value="Genomic_DNA"/>
</dbReference>
<protein>
    <submittedName>
        <fullName evidence="4">Cu-Zn family superoxide dismutase</fullName>
        <ecNumber evidence="4">1.15.1.1</ecNumber>
    </submittedName>
</protein>
<dbReference type="GO" id="GO:0004784">
    <property type="term" value="F:superoxide dismutase activity"/>
    <property type="evidence" value="ECO:0007669"/>
    <property type="project" value="UniProtKB-EC"/>
</dbReference>
<gene>
    <name evidence="4" type="ORF">HD596_000648</name>
</gene>
<evidence type="ECO:0000256" key="1">
    <source>
        <dbReference type="ARBA" id="ARBA00010457"/>
    </source>
</evidence>
<keyword evidence="4" id="KW-0560">Oxidoreductase</keyword>
<name>A0A7W9L7V8_9ACTN</name>
<evidence type="ECO:0000256" key="2">
    <source>
        <dbReference type="SAM" id="SignalP"/>
    </source>
</evidence>
<dbReference type="Gene3D" id="2.60.40.200">
    <property type="entry name" value="Superoxide dismutase, copper/zinc binding domain"/>
    <property type="match status" value="1"/>
</dbReference>
<dbReference type="GO" id="GO:0046872">
    <property type="term" value="F:metal ion binding"/>
    <property type="evidence" value="ECO:0007669"/>
    <property type="project" value="InterPro"/>
</dbReference>
<dbReference type="Proteomes" id="UP000579153">
    <property type="component" value="Unassembled WGS sequence"/>
</dbReference>
<evidence type="ECO:0000259" key="3">
    <source>
        <dbReference type="Pfam" id="PF00080"/>
    </source>
</evidence>
<comment type="similarity">
    <text evidence="1">Belongs to the Cu-Zn superoxide dismutase family.</text>
</comment>
<dbReference type="AlphaFoldDB" id="A0A7W9L7V8"/>
<proteinExistence type="inferred from homology"/>
<evidence type="ECO:0000313" key="4">
    <source>
        <dbReference type="EMBL" id="MBB5773892.1"/>
    </source>
</evidence>